<evidence type="ECO:0000313" key="3">
    <source>
        <dbReference type="Proteomes" id="UP000289340"/>
    </source>
</evidence>
<gene>
    <name evidence="2" type="ORF">D0Y65_051873</name>
</gene>
<keyword evidence="3" id="KW-1185">Reference proteome</keyword>
<dbReference type="AlphaFoldDB" id="A0A445FID2"/>
<feature type="compositionally biased region" description="Polar residues" evidence="1">
    <location>
        <begin position="1"/>
        <end position="16"/>
    </location>
</feature>
<proteinExistence type="predicted"/>
<feature type="region of interest" description="Disordered" evidence="1">
    <location>
        <begin position="1"/>
        <end position="36"/>
    </location>
</feature>
<accession>A0A445FID2</accession>
<reference evidence="2 3" key="1">
    <citation type="submission" date="2018-09" db="EMBL/GenBank/DDBJ databases">
        <title>A high-quality reference genome of wild soybean provides a powerful tool to mine soybean genomes.</title>
        <authorList>
            <person name="Xie M."/>
            <person name="Chung C.Y.L."/>
            <person name="Li M.-W."/>
            <person name="Wong F.-L."/>
            <person name="Chan T.-F."/>
            <person name="Lam H.-M."/>
        </authorList>
    </citation>
    <scope>NUCLEOTIDE SEQUENCE [LARGE SCALE GENOMIC DNA]</scope>
    <source>
        <strain evidence="3">cv. W05</strain>
        <tissue evidence="2">Hypocotyl of etiolated seedlings</tissue>
    </source>
</reference>
<comment type="caution">
    <text evidence="2">The sequence shown here is derived from an EMBL/GenBank/DDBJ whole genome shotgun (WGS) entry which is preliminary data.</text>
</comment>
<evidence type="ECO:0000313" key="2">
    <source>
        <dbReference type="EMBL" id="RZB48573.1"/>
    </source>
</evidence>
<feature type="compositionally biased region" description="Acidic residues" evidence="1">
    <location>
        <begin position="20"/>
        <end position="35"/>
    </location>
</feature>
<name>A0A445FID2_GLYSO</name>
<dbReference type="EMBL" id="QZWG01000019">
    <property type="protein sequence ID" value="RZB48573.1"/>
    <property type="molecule type" value="Genomic_DNA"/>
</dbReference>
<dbReference type="Proteomes" id="UP000289340">
    <property type="component" value="Chromosome 19"/>
</dbReference>
<evidence type="ECO:0000256" key="1">
    <source>
        <dbReference type="SAM" id="MobiDB-lite"/>
    </source>
</evidence>
<protein>
    <submittedName>
        <fullName evidence="2">Uncharacterized protein</fullName>
    </submittedName>
</protein>
<organism evidence="2 3">
    <name type="scientific">Glycine soja</name>
    <name type="common">Wild soybean</name>
    <dbReference type="NCBI Taxonomy" id="3848"/>
    <lineage>
        <taxon>Eukaryota</taxon>
        <taxon>Viridiplantae</taxon>
        <taxon>Streptophyta</taxon>
        <taxon>Embryophyta</taxon>
        <taxon>Tracheophyta</taxon>
        <taxon>Spermatophyta</taxon>
        <taxon>Magnoliopsida</taxon>
        <taxon>eudicotyledons</taxon>
        <taxon>Gunneridae</taxon>
        <taxon>Pentapetalae</taxon>
        <taxon>rosids</taxon>
        <taxon>fabids</taxon>
        <taxon>Fabales</taxon>
        <taxon>Fabaceae</taxon>
        <taxon>Papilionoideae</taxon>
        <taxon>50 kb inversion clade</taxon>
        <taxon>NPAAA clade</taxon>
        <taxon>indigoferoid/millettioid clade</taxon>
        <taxon>Phaseoleae</taxon>
        <taxon>Glycine</taxon>
        <taxon>Glycine subgen. Soja</taxon>
    </lineage>
</organism>
<sequence>MRRRNPSLQVNVVTTNRGFDDDDVRGEGDDSGDGGEEGRLVVVAAVYAGIKRLGVELREGIREGEEEGEWCCSKKMGMCRCVLIQEDFEYIRDLVCRLI</sequence>